<feature type="compositionally biased region" description="Low complexity" evidence="1">
    <location>
        <begin position="38"/>
        <end position="53"/>
    </location>
</feature>
<evidence type="ECO:0008006" key="4">
    <source>
        <dbReference type="Google" id="ProtNLM"/>
    </source>
</evidence>
<name>A0ABD3QV27_9STRA</name>
<evidence type="ECO:0000256" key="1">
    <source>
        <dbReference type="SAM" id="MobiDB-lite"/>
    </source>
</evidence>
<keyword evidence="3" id="KW-1185">Reference proteome</keyword>
<evidence type="ECO:0000313" key="2">
    <source>
        <dbReference type="EMBL" id="KAL3802856.1"/>
    </source>
</evidence>
<protein>
    <recommendedName>
        <fullName evidence="4">Glycosyltransferase family 61 protein</fullName>
    </recommendedName>
</protein>
<sequence>MSIAPSQISTTTTHLLLRRNTSAAPDEDEDGPSDSHRALLPSSSTAPLLPPSAVRQRSDSVPRLLEQSGHGAHPLGNAVDTQPYAPPAPPSHKRKQSDIPGDVEISPSAFRTSLNLEKIEQGWNDDDDDDSIVYTGVGNTAGLVGGKIRVRWMALTIMTFLALYTTSRRRHAPSYNIRAHEEEAQGYESVGEPIEARIKYNSIEYYSDLSRMGPLLSTGPNAVDYPDRNNIEGMYTYENVCVTKNVDFPKPPFSDTSMRGLIRFTDKKDILKNDRRCVPCRAEEITEQQGTTSGGAVAKTSSVGHPCGMKGLHEMYASSVSDWNTCINTKENHSIMIRTKQSQSPSHVTNVHFFERPTFLLQFTANDRERSLFDTLFSYLPYWHAFRSSQSYPFDGILSHSVEGCLSHSRNWLCEILHHISAFGSAKEILWEQSPDTLYCFRSLYINAMGYQRSLSSGQLNKPLMDEFRDELFRSLALPRPRDMNEIRKKDAKLGMTRPFRIALHANAQHSINVWTGMEDHVVRARGMTKYHGVEFTTIDSFDELTVAEQARALNLADAVIMSTGEHMANAIFATDDTAFVELGCEGFSSIANPRFIGFVVGTHKSVKDCDAIDGNTGMDEKVACVKCVRDEMGSSFSISEDLFHSIVDELIKSHQEKIAFMRDSRSLFEE</sequence>
<dbReference type="Proteomes" id="UP001516023">
    <property type="component" value="Unassembled WGS sequence"/>
</dbReference>
<gene>
    <name evidence="2" type="ORF">HJC23_007633</name>
</gene>
<comment type="caution">
    <text evidence="2">The sequence shown here is derived from an EMBL/GenBank/DDBJ whole genome shotgun (WGS) entry which is preliminary data.</text>
</comment>
<dbReference type="EMBL" id="JABMIG020000017">
    <property type="protein sequence ID" value="KAL3802856.1"/>
    <property type="molecule type" value="Genomic_DNA"/>
</dbReference>
<organism evidence="2 3">
    <name type="scientific">Cyclotella cryptica</name>
    <dbReference type="NCBI Taxonomy" id="29204"/>
    <lineage>
        <taxon>Eukaryota</taxon>
        <taxon>Sar</taxon>
        <taxon>Stramenopiles</taxon>
        <taxon>Ochrophyta</taxon>
        <taxon>Bacillariophyta</taxon>
        <taxon>Coscinodiscophyceae</taxon>
        <taxon>Thalassiosirophycidae</taxon>
        <taxon>Stephanodiscales</taxon>
        <taxon>Stephanodiscaceae</taxon>
        <taxon>Cyclotella</taxon>
    </lineage>
</organism>
<evidence type="ECO:0000313" key="3">
    <source>
        <dbReference type="Proteomes" id="UP001516023"/>
    </source>
</evidence>
<feature type="region of interest" description="Disordered" evidence="1">
    <location>
        <begin position="1"/>
        <end position="107"/>
    </location>
</feature>
<accession>A0ABD3QV27</accession>
<dbReference type="AlphaFoldDB" id="A0ABD3QV27"/>
<reference evidence="2 3" key="1">
    <citation type="journal article" date="2020" name="G3 (Bethesda)">
        <title>Improved Reference Genome for Cyclotella cryptica CCMP332, a Model for Cell Wall Morphogenesis, Salinity Adaptation, and Lipid Production in Diatoms (Bacillariophyta).</title>
        <authorList>
            <person name="Roberts W.R."/>
            <person name="Downey K.M."/>
            <person name="Ruck E.C."/>
            <person name="Traller J.C."/>
            <person name="Alverson A.J."/>
        </authorList>
    </citation>
    <scope>NUCLEOTIDE SEQUENCE [LARGE SCALE GENOMIC DNA]</scope>
    <source>
        <strain evidence="2 3">CCMP332</strain>
    </source>
</reference>
<proteinExistence type="predicted"/>